<gene>
    <name evidence="2" type="ORF">ABHD89_002457</name>
</gene>
<dbReference type="RefSeq" id="WP_230822541.1">
    <property type="nucleotide sequence ID" value="NZ_JAJNCU010000008.1"/>
</dbReference>
<proteinExistence type="predicted"/>
<keyword evidence="1" id="KW-0472">Membrane</keyword>
<feature type="transmembrane region" description="Helical" evidence="1">
    <location>
        <begin position="27"/>
        <end position="47"/>
    </location>
</feature>
<dbReference type="Proteomes" id="UP001549019">
    <property type="component" value="Unassembled WGS sequence"/>
</dbReference>
<keyword evidence="1" id="KW-0812">Transmembrane</keyword>
<organism evidence="2 3">
    <name type="scientific">Salinicoccus halitifaciens</name>
    <dbReference type="NCBI Taxonomy" id="1073415"/>
    <lineage>
        <taxon>Bacteria</taxon>
        <taxon>Bacillati</taxon>
        <taxon>Bacillota</taxon>
        <taxon>Bacilli</taxon>
        <taxon>Bacillales</taxon>
        <taxon>Staphylococcaceae</taxon>
        <taxon>Salinicoccus</taxon>
    </lineage>
</organism>
<comment type="caution">
    <text evidence="2">The sequence shown here is derived from an EMBL/GenBank/DDBJ whole genome shotgun (WGS) entry which is preliminary data.</text>
</comment>
<keyword evidence="1" id="KW-1133">Transmembrane helix</keyword>
<protein>
    <submittedName>
        <fullName evidence="2">Uncharacterized protein</fullName>
    </submittedName>
</protein>
<evidence type="ECO:0000313" key="3">
    <source>
        <dbReference type="Proteomes" id="UP001549019"/>
    </source>
</evidence>
<keyword evidence="3" id="KW-1185">Reference proteome</keyword>
<accession>A0ABV2EC89</accession>
<evidence type="ECO:0000256" key="1">
    <source>
        <dbReference type="SAM" id="Phobius"/>
    </source>
</evidence>
<reference evidence="2 3" key="1">
    <citation type="submission" date="2024-05" db="EMBL/GenBank/DDBJ databases">
        <title>Genomic Encyclopedia of Type Strains, Phase IV (KMG-IV): sequencing the most valuable type-strain genomes for metagenomic binning, comparative biology and taxonomic classification.</title>
        <authorList>
            <person name="Goeker M."/>
        </authorList>
    </citation>
    <scope>NUCLEOTIDE SEQUENCE [LARGE SCALE GENOMIC DNA]</scope>
    <source>
        <strain evidence="2 3">DSM 25286</strain>
    </source>
</reference>
<name>A0ABV2EC89_9STAP</name>
<feature type="transmembrane region" description="Helical" evidence="1">
    <location>
        <begin position="5"/>
        <end position="21"/>
    </location>
</feature>
<dbReference type="EMBL" id="JBDZDV010000008">
    <property type="protein sequence ID" value="MET3112031.1"/>
    <property type="molecule type" value="Genomic_DNA"/>
</dbReference>
<sequence>MNDEYSITLVLIVLISILGLLEEIYKFFQFLYINFSFPLLVDVVIIFNKELRNLINRIFKIIWRNNSIELNFVKLRKNSTLDQYSDVRLKELPPMGDGGGSLPAEDAETPAFLVLYNDSMFEHYLKKSGSIATIQKMYKAYEKALMNHYELYFAGINSVIL</sequence>
<evidence type="ECO:0000313" key="2">
    <source>
        <dbReference type="EMBL" id="MET3112031.1"/>
    </source>
</evidence>